<dbReference type="FunFam" id="3.40.50.880:FF:000030">
    <property type="entry name" value="Gamma-glutamyl-gamma-aminobutyrate hydrolase PuuD"/>
    <property type="match status" value="1"/>
</dbReference>
<organism evidence="1 2">
    <name type="scientific">Pseudobacillus wudalianchiensis</name>
    <dbReference type="NCBI Taxonomy" id="1743143"/>
    <lineage>
        <taxon>Bacteria</taxon>
        <taxon>Bacillati</taxon>
        <taxon>Bacillota</taxon>
        <taxon>Bacilli</taxon>
        <taxon>Bacillales</taxon>
        <taxon>Bacillaceae</taxon>
        <taxon>Pseudobacillus</taxon>
    </lineage>
</organism>
<dbReference type="AlphaFoldDB" id="A0A1B9AYV5"/>
<dbReference type="InterPro" id="IPR011697">
    <property type="entry name" value="Peptidase_C26"/>
</dbReference>
<name>A0A1B9AYV5_9BACI</name>
<dbReference type="Gene3D" id="3.40.50.880">
    <property type="match status" value="1"/>
</dbReference>
<dbReference type="InterPro" id="IPR029062">
    <property type="entry name" value="Class_I_gatase-like"/>
</dbReference>
<evidence type="ECO:0000313" key="1">
    <source>
        <dbReference type="EMBL" id="OCA88933.1"/>
    </source>
</evidence>
<dbReference type="Pfam" id="PF07722">
    <property type="entry name" value="Peptidase_C26"/>
    <property type="match status" value="1"/>
</dbReference>
<reference evidence="2" key="1">
    <citation type="submission" date="2016-05" db="EMBL/GenBank/DDBJ databases">
        <authorList>
            <person name="Liu B."/>
            <person name="Wang J."/>
            <person name="Zhu Y."/>
            <person name="Liu G."/>
            <person name="Chen Q."/>
            <person name="Chen Z."/>
            <person name="Lan J."/>
            <person name="Che J."/>
            <person name="Ge C."/>
            <person name="Shi H."/>
            <person name="Pan Z."/>
            <person name="Liu X."/>
        </authorList>
    </citation>
    <scope>NUCLEOTIDE SEQUENCE [LARGE SCALE GENOMIC DNA]</scope>
    <source>
        <strain evidence="2">FJAT-27215</strain>
    </source>
</reference>
<evidence type="ECO:0000313" key="2">
    <source>
        <dbReference type="Proteomes" id="UP000092578"/>
    </source>
</evidence>
<gene>
    <name evidence="1" type="ORF">A8F95_05780</name>
</gene>
<dbReference type="GO" id="GO:0033969">
    <property type="term" value="F:gamma-glutamyl-gamma-aminobutyrate hydrolase activity"/>
    <property type="evidence" value="ECO:0007669"/>
    <property type="project" value="TreeGrafter"/>
</dbReference>
<dbReference type="InterPro" id="IPR044668">
    <property type="entry name" value="PuuD-like"/>
</dbReference>
<proteinExistence type="predicted"/>
<dbReference type="GO" id="GO:0005829">
    <property type="term" value="C:cytosol"/>
    <property type="evidence" value="ECO:0007669"/>
    <property type="project" value="TreeGrafter"/>
</dbReference>
<accession>A0A1B9AYV5</accession>
<protein>
    <submittedName>
        <fullName evidence="1">Peptidase C26</fullName>
    </submittedName>
</protein>
<dbReference type="PANTHER" id="PTHR43235:SF1">
    <property type="entry name" value="GLUTAMINE AMIDOTRANSFERASE PB2B2.05-RELATED"/>
    <property type="match status" value="1"/>
</dbReference>
<dbReference type="PANTHER" id="PTHR43235">
    <property type="entry name" value="GLUTAMINE AMIDOTRANSFERASE PB2B2.05-RELATED"/>
    <property type="match status" value="1"/>
</dbReference>
<comment type="caution">
    <text evidence="1">The sequence shown here is derived from an EMBL/GenBank/DDBJ whole genome shotgun (WGS) entry which is preliminary data.</text>
</comment>
<dbReference type="PROSITE" id="PS51273">
    <property type="entry name" value="GATASE_TYPE_1"/>
    <property type="match status" value="1"/>
</dbReference>
<dbReference type="GO" id="GO:0006598">
    <property type="term" value="P:polyamine catabolic process"/>
    <property type="evidence" value="ECO:0007669"/>
    <property type="project" value="TreeGrafter"/>
</dbReference>
<sequence length="254" mass="28682">MKPLIGCTTYYVSAFEENKLRFSVAQDHFMSALDDPLSIQKGGGIPIAIPLIDDEEYIESLLDRLDGLLLIGGSDVNPHLYGHPYKKGLGNIVPMRDTFELKLIEKALKRQMPIFGICRGLQLLNVFFGGTLIQDMDHAYQTDINHAGYTGPKWNIAHKVKLAKDSVLHHCFGKEEVEVNSFHHQMIDTLGQGLDIAAVSEDGVIEGIVHKDYPFVAAVQWHPEMMFDVHQEQLKLFELFVHSCKQNKTKKRVV</sequence>
<dbReference type="SUPFAM" id="SSF52317">
    <property type="entry name" value="Class I glutamine amidotransferase-like"/>
    <property type="match status" value="1"/>
</dbReference>
<dbReference type="Proteomes" id="UP000092578">
    <property type="component" value="Unassembled WGS sequence"/>
</dbReference>
<dbReference type="EMBL" id="MAYT01000012">
    <property type="protein sequence ID" value="OCA88933.1"/>
    <property type="molecule type" value="Genomic_DNA"/>
</dbReference>
<dbReference type="CDD" id="cd01745">
    <property type="entry name" value="GATase1_2"/>
    <property type="match status" value="1"/>
</dbReference>
<keyword evidence="2" id="KW-1185">Reference proteome</keyword>